<keyword evidence="3" id="KW-1185">Reference proteome</keyword>
<accession>A0A3L7K7T8</accession>
<gene>
    <name evidence="2" type="ORF">D9X91_02145</name>
</gene>
<sequence>MKKIIALFAVIILVYSVYYDINVGTLPTVSYASSSNPKNQDAAPPEDAGKKYEEVQVSSGQTVLTVVEKLHNGPIPVPIDQVIQDFSKLNKGIKPEAIQSGKTYKFPVYPQ</sequence>
<evidence type="ECO:0000313" key="2">
    <source>
        <dbReference type="EMBL" id="RLQ98211.1"/>
    </source>
</evidence>
<comment type="caution">
    <text evidence="2">The sequence shown here is derived from an EMBL/GenBank/DDBJ whole genome shotgun (WGS) entry which is preliminary data.</text>
</comment>
<dbReference type="EMBL" id="RCVZ01000001">
    <property type="protein sequence ID" value="RLQ98211.1"/>
    <property type="molecule type" value="Genomic_DNA"/>
</dbReference>
<evidence type="ECO:0008006" key="4">
    <source>
        <dbReference type="Google" id="ProtNLM"/>
    </source>
</evidence>
<feature type="region of interest" description="Disordered" evidence="1">
    <location>
        <begin position="32"/>
        <end position="52"/>
    </location>
</feature>
<evidence type="ECO:0000313" key="3">
    <source>
        <dbReference type="Proteomes" id="UP000276770"/>
    </source>
</evidence>
<name>A0A3L7K7T8_9BACI</name>
<protein>
    <recommendedName>
        <fullName evidence="4">LysM domain-containing protein</fullName>
    </recommendedName>
</protein>
<proteinExistence type="predicted"/>
<reference evidence="2 3" key="1">
    <citation type="submission" date="2018-10" db="EMBL/GenBank/DDBJ databases">
        <title>Falsibacillus sp. genome draft.</title>
        <authorList>
            <person name="Shi S."/>
        </authorList>
    </citation>
    <scope>NUCLEOTIDE SEQUENCE [LARGE SCALE GENOMIC DNA]</scope>
    <source>
        <strain evidence="2 3">GY 10110</strain>
    </source>
</reference>
<evidence type="ECO:0000256" key="1">
    <source>
        <dbReference type="SAM" id="MobiDB-lite"/>
    </source>
</evidence>
<dbReference type="AlphaFoldDB" id="A0A3L7K7T8"/>
<dbReference type="Proteomes" id="UP000276770">
    <property type="component" value="Unassembled WGS sequence"/>
</dbReference>
<dbReference type="RefSeq" id="WP_121678900.1">
    <property type="nucleotide sequence ID" value="NZ_RCVZ01000001.1"/>
</dbReference>
<dbReference type="OrthoDB" id="2691912at2"/>
<organism evidence="2 3">
    <name type="scientific">Falsibacillus albus</name>
    <dbReference type="NCBI Taxonomy" id="2478915"/>
    <lineage>
        <taxon>Bacteria</taxon>
        <taxon>Bacillati</taxon>
        <taxon>Bacillota</taxon>
        <taxon>Bacilli</taxon>
        <taxon>Bacillales</taxon>
        <taxon>Bacillaceae</taxon>
        <taxon>Falsibacillus</taxon>
    </lineage>
</organism>